<organism evidence="2 3">
    <name type="scientific">Streptomyces marispadix</name>
    <dbReference type="NCBI Taxonomy" id="2922868"/>
    <lineage>
        <taxon>Bacteria</taxon>
        <taxon>Bacillati</taxon>
        <taxon>Actinomycetota</taxon>
        <taxon>Actinomycetes</taxon>
        <taxon>Kitasatosporales</taxon>
        <taxon>Streptomycetaceae</taxon>
        <taxon>Streptomyces</taxon>
    </lineage>
</organism>
<evidence type="ECO:0000313" key="3">
    <source>
        <dbReference type="Proteomes" id="UP001166784"/>
    </source>
</evidence>
<keyword evidence="1" id="KW-0732">Signal</keyword>
<reference evidence="2" key="2">
    <citation type="journal article" date="2023" name="Int. J. Syst. Evol. Microbiol.">
        <title>Streptomyces marispadix sp. nov., isolated from marine beach sediment of the Northern Coast of Portugal.</title>
        <authorList>
            <person name="dos Santos J.D.N."/>
            <person name="Vitorino I.R."/>
            <person name="Kallscheuer N."/>
            <person name="Srivastava A."/>
            <person name="Krautwurst S."/>
            <person name="Marz M."/>
            <person name="Jogler C."/>
            <person name="Lobo Da Cunha A."/>
            <person name="Catita J."/>
            <person name="Goncalves H."/>
            <person name="Gonzalez I."/>
            <person name="Reyes F."/>
            <person name="Lage O.M."/>
        </authorList>
    </citation>
    <scope>NUCLEOTIDE SEQUENCE</scope>
    <source>
        <strain evidence="2">M600PL45_2</strain>
    </source>
</reference>
<comment type="caution">
    <text evidence="2">The sequence shown here is derived from an EMBL/GenBank/DDBJ whole genome shotgun (WGS) entry which is preliminary data.</text>
</comment>
<evidence type="ECO:0008006" key="4">
    <source>
        <dbReference type="Google" id="ProtNLM"/>
    </source>
</evidence>
<evidence type="ECO:0000313" key="2">
    <source>
        <dbReference type="EMBL" id="MCH6162265.1"/>
    </source>
</evidence>
<dbReference type="RefSeq" id="WP_241061130.1">
    <property type="nucleotide sequence ID" value="NZ_JAKWJU010000002.1"/>
</dbReference>
<proteinExistence type="predicted"/>
<dbReference type="Proteomes" id="UP001166784">
    <property type="component" value="Unassembled WGS sequence"/>
</dbReference>
<sequence>MRRYSAAIVTAAAAAALVGSAGAASAQGPADPPIPAEICMDEGGQVVPNATSFTHFSCVSLINPDLNGTPVFPPA</sequence>
<feature type="chain" id="PRO_5045247876" description="Chaplin domain-containing protein" evidence="1">
    <location>
        <begin position="27"/>
        <end position="75"/>
    </location>
</feature>
<gene>
    <name evidence="2" type="ORF">MMA15_18305</name>
</gene>
<accession>A0ABS9T176</accession>
<reference evidence="2" key="1">
    <citation type="submission" date="2022-03" db="EMBL/GenBank/DDBJ databases">
        <authorList>
            <person name="Santos J.D.N."/>
            <person name="Kallscheuer N."/>
            <person name="Jogler C."/>
            <person name="Lage O.M."/>
        </authorList>
    </citation>
    <scope>NUCLEOTIDE SEQUENCE</scope>
    <source>
        <strain evidence="2">M600PL45_2</strain>
    </source>
</reference>
<feature type="signal peptide" evidence="1">
    <location>
        <begin position="1"/>
        <end position="26"/>
    </location>
</feature>
<protein>
    <recommendedName>
        <fullName evidence="4">Chaplin domain-containing protein</fullName>
    </recommendedName>
</protein>
<keyword evidence="3" id="KW-1185">Reference proteome</keyword>
<dbReference type="EMBL" id="JAKWJU010000002">
    <property type="protein sequence ID" value="MCH6162265.1"/>
    <property type="molecule type" value="Genomic_DNA"/>
</dbReference>
<evidence type="ECO:0000256" key="1">
    <source>
        <dbReference type="SAM" id="SignalP"/>
    </source>
</evidence>
<name>A0ABS9T176_9ACTN</name>